<sequence>HKNSESEVCFKEWNESLASLAKERASTCNSAPPAPNASFDGHVGWNTNRSALGVSSFSDVLAEWFEEGQSFLHLSGKCKEGATCQHYTQLVWATSSQVGCASHLCPGEGGLWEMFVCAYFPGGNWEVKGQLVAPYKAGLSCSLCTSSMSGCYRLWDHVGGLCEVPLNPCRMSCGQHGRLNVSSCKCTCDPGFTGRLCQVRCSFQCAHGRLRAEECTCVCDGGYGGPKCTENVQFPLHSCDLVVDGDCFAVSSDADTYYGARSRCQERGGTLARIHNQKVQDILAFYLSRLETNNQLSHSDFLTQNFWIGLTFKPLKESFRWDSGEILQFSSFAFGQPDNQGFGNCVELQASSTFNWNDQRCRTRNRYICMHGRFPSAARGNTENLFFSTQ</sequence>
<evidence type="ECO:0000256" key="4">
    <source>
        <dbReference type="ARBA" id="ARBA00022729"/>
    </source>
</evidence>
<evidence type="ECO:0000256" key="5">
    <source>
        <dbReference type="ARBA" id="ARBA00022734"/>
    </source>
</evidence>
<dbReference type="SUPFAM" id="SSF55797">
    <property type="entry name" value="PR-1-like"/>
    <property type="match status" value="1"/>
</dbReference>
<dbReference type="GeneTree" id="ENSGT00940000172336"/>
<dbReference type="PROSITE" id="PS00022">
    <property type="entry name" value="EGF_1"/>
    <property type="match status" value="1"/>
</dbReference>
<feature type="domain" description="EGF-like" evidence="8">
    <location>
        <begin position="165"/>
        <end position="198"/>
    </location>
</feature>
<dbReference type="InterPro" id="IPR002413">
    <property type="entry name" value="V5_allergen-like"/>
</dbReference>
<comment type="similarity">
    <text evidence="2">Belongs to the CRISP family.</text>
</comment>
<protein>
    <recommendedName>
        <fullName evidence="12">C-type lectin domain family 18 member A</fullName>
    </recommendedName>
</protein>
<keyword evidence="3" id="KW-0964">Secreted</keyword>
<keyword evidence="6 7" id="KW-1015">Disulfide bond</keyword>
<dbReference type="PANTHER" id="PTHR22799">
    <property type="entry name" value="TETRANECTIN-RELATED"/>
    <property type="match status" value="1"/>
</dbReference>
<dbReference type="InterPro" id="IPR035940">
    <property type="entry name" value="CAP_sf"/>
</dbReference>
<evidence type="ECO:0000259" key="9">
    <source>
        <dbReference type="PROSITE" id="PS50041"/>
    </source>
</evidence>
<evidence type="ECO:0000313" key="10">
    <source>
        <dbReference type="Ensembl" id="ENSTRUP00000046445.3"/>
    </source>
</evidence>
<dbReference type="PANTHER" id="PTHR22799:SF1">
    <property type="entry name" value="C-TYPE LECTIN DOMAIN FAMILY 11 MEMBER A"/>
    <property type="match status" value="1"/>
</dbReference>
<dbReference type="PROSITE" id="PS00615">
    <property type="entry name" value="C_TYPE_LECTIN_1"/>
    <property type="match status" value="1"/>
</dbReference>
<dbReference type="CDD" id="cd00037">
    <property type="entry name" value="CLECT"/>
    <property type="match status" value="1"/>
</dbReference>
<gene>
    <name evidence="10" type="primary">LOC101079231</name>
</gene>
<dbReference type="STRING" id="31033.ENSTRUP00000046445"/>
<evidence type="ECO:0000256" key="1">
    <source>
        <dbReference type="ARBA" id="ARBA00004613"/>
    </source>
</evidence>
<dbReference type="Gene3D" id="3.40.33.10">
    <property type="entry name" value="CAP"/>
    <property type="match status" value="1"/>
</dbReference>
<dbReference type="Pfam" id="PF00059">
    <property type="entry name" value="Lectin_C"/>
    <property type="match status" value="1"/>
</dbReference>
<evidence type="ECO:0000259" key="8">
    <source>
        <dbReference type="PROSITE" id="PS50026"/>
    </source>
</evidence>
<dbReference type="HOGENOM" id="CLU_039012_0_1_1"/>
<evidence type="ECO:0000256" key="2">
    <source>
        <dbReference type="ARBA" id="ARBA00009923"/>
    </source>
</evidence>
<comment type="subcellular location">
    <subcellularLocation>
        <location evidence="1">Secreted</location>
    </subcellularLocation>
</comment>
<dbReference type="PRINTS" id="PR00838">
    <property type="entry name" value="V5ALLERGEN"/>
</dbReference>
<dbReference type="PROSITE" id="PS50026">
    <property type="entry name" value="EGF_3"/>
    <property type="match status" value="1"/>
</dbReference>
<dbReference type="SUPFAM" id="SSF56436">
    <property type="entry name" value="C-type lectin-like"/>
    <property type="match status" value="1"/>
</dbReference>
<dbReference type="Ensembl" id="ENSTRUT00000046603.3">
    <property type="protein sequence ID" value="ENSTRUP00000046445.3"/>
    <property type="gene ID" value="ENSTRUG00000018145.3"/>
</dbReference>
<dbReference type="AlphaFoldDB" id="H2VB53"/>
<keyword evidence="11" id="KW-1185">Reference proteome</keyword>
<dbReference type="SMART" id="SM00034">
    <property type="entry name" value="CLECT"/>
    <property type="match status" value="1"/>
</dbReference>
<evidence type="ECO:0000256" key="3">
    <source>
        <dbReference type="ARBA" id="ARBA00022525"/>
    </source>
</evidence>
<dbReference type="Pfam" id="PF00188">
    <property type="entry name" value="CAP"/>
    <property type="match status" value="1"/>
</dbReference>
<dbReference type="OMA" id="CAEKVQF"/>
<keyword evidence="5" id="KW-0430">Lectin</keyword>
<reference evidence="10 11" key="1">
    <citation type="journal article" date="2011" name="Genome Biol. Evol.">
        <title>Integration of the genetic map and genome assembly of fugu facilitates insights into distinct features of genome evolution in teleosts and mammals.</title>
        <authorList>
            <person name="Kai W."/>
            <person name="Kikuchi K."/>
            <person name="Tohari S."/>
            <person name="Chew A.K."/>
            <person name="Tay A."/>
            <person name="Fujiwara A."/>
            <person name="Hosoya S."/>
            <person name="Suetake H."/>
            <person name="Naruse K."/>
            <person name="Brenner S."/>
            <person name="Suzuki Y."/>
            <person name="Venkatesh B."/>
        </authorList>
    </citation>
    <scope>NUCLEOTIDE SEQUENCE [LARGE SCALE GENOMIC DNA]</scope>
</reference>
<evidence type="ECO:0008006" key="12">
    <source>
        <dbReference type="Google" id="ProtNLM"/>
    </source>
</evidence>
<dbReference type="PROSITE" id="PS50041">
    <property type="entry name" value="C_TYPE_LECTIN_2"/>
    <property type="match status" value="1"/>
</dbReference>
<dbReference type="GO" id="GO:0030246">
    <property type="term" value="F:carbohydrate binding"/>
    <property type="evidence" value="ECO:0007669"/>
    <property type="project" value="UniProtKB-KW"/>
</dbReference>
<keyword evidence="7" id="KW-0245">EGF-like domain</keyword>
<feature type="disulfide bond" evidence="7">
    <location>
        <begin position="188"/>
        <end position="197"/>
    </location>
</feature>
<dbReference type="Gene3D" id="3.10.100.10">
    <property type="entry name" value="Mannose-Binding Protein A, subunit A"/>
    <property type="match status" value="1"/>
</dbReference>
<dbReference type="SMART" id="SM00181">
    <property type="entry name" value="EGF"/>
    <property type="match status" value="2"/>
</dbReference>
<dbReference type="Gene3D" id="2.10.25.10">
    <property type="entry name" value="Laminin"/>
    <property type="match status" value="1"/>
</dbReference>
<dbReference type="PRINTS" id="PR00837">
    <property type="entry name" value="V5TPXLIKE"/>
</dbReference>
<keyword evidence="4" id="KW-0732">Signal</keyword>
<dbReference type="GO" id="GO:0001503">
    <property type="term" value="P:ossification"/>
    <property type="evidence" value="ECO:0007669"/>
    <property type="project" value="TreeGrafter"/>
</dbReference>
<dbReference type="GO" id="GO:0005615">
    <property type="term" value="C:extracellular space"/>
    <property type="evidence" value="ECO:0007669"/>
    <property type="project" value="TreeGrafter"/>
</dbReference>
<organism evidence="10 11">
    <name type="scientific">Takifugu rubripes</name>
    <name type="common">Japanese pufferfish</name>
    <name type="synonym">Fugu rubripes</name>
    <dbReference type="NCBI Taxonomy" id="31033"/>
    <lineage>
        <taxon>Eukaryota</taxon>
        <taxon>Metazoa</taxon>
        <taxon>Chordata</taxon>
        <taxon>Craniata</taxon>
        <taxon>Vertebrata</taxon>
        <taxon>Euteleostomi</taxon>
        <taxon>Actinopterygii</taxon>
        <taxon>Neopterygii</taxon>
        <taxon>Teleostei</taxon>
        <taxon>Neoteleostei</taxon>
        <taxon>Acanthomorphata</taxon>
        <taxon>Eupercaria</taxon>
        <taxon>Tetraodontiformes</taxon>
        <taxon>Tetradontoidea</taxon>
        <taxon>Tetraodontidae</taxon>
        <taxon>Takifugu</taxon>
    </lineage>
</organism>
<proteinExistence type="inferred from homology"/>
<dbReference type="Proteomes" id="UP000005226">
    <property type="component" value="Chromosome 13"/>
</dbReference>
<dbReference type="InterPro" id="IPR051663">
    <property type="entry name" value="CLec_Tetranectin-domain"/>
</dbReference>
<dbReference type="InterPro" id="IPR016186">
    <property type="entry name" value="C-type_lectin-like/link_sf"/>
</dbReference>
<comment type="caution">
    <text evidence="7">Lacks conserved residue(s) required for the propagation of feature annotation.</text>
</comment>
<dbReference type="InParanoid" id="H2VB53"/>
<evidence type="ECO:0000256" key="6">
    <source>
        <dbReference type="ARBA" id="ARBA00023157"/>
    </source>
</evidence>
<accession>H2VB53</accession>
<dbReference type="InterPro" id="IPR016187">
    <property type="entry name" value="CTDL_fold"/>
</dbReference>
<reference evidence="10" key="3">
    <citation type="submission" date="2025-09" db="UniProtKB">
        <authorList>
            <consortium name="Ensembl"/>
        </authorList>
    </citation>
    <scope>IDENTIFICATION</scope>
</reference>
<name>H2VB53_TAKRU</name>
<evidence type="ECO:0000313" key="11">
    <source>
        <dbReference type="Proteomes" id="UP000005226"/>
    </source>
</evidence>
<dbReference type="GO" id="GO:0008083">
    <property type="term" value="F:growth factor activity"/>
    <property type="evidence" value="ECO:0007669"/>
    <property type="project" value="TreeGrafter"/>
</dbReference>
<dbReference type="InterPro" id="IPR018378">
    <property type="entry name" value="C-type_lectin_CS"/>
</dbReference>
<reference evidence="10" key="2">
    <citation type="submission" date="2025-08" db="UniProtKB">
        <authorList>
            <consortium name="Ensembl"/>
        </authorList>
    </citation>
    <scope>IDENTIFICATION</scope>
</reference>
<feature type="domain" description="C-type lectin" evidence="9">
    <location>
        <begin position="243"/>
        <end position="370"/>
    </location>
</feature>
<evidence type="ECO:0000256" key="7">
    <source>
        <dbReference type="PROSITE-ProRule" id="PRU00076"/>
    </source>
</evidence>
<dbReference type="SMART" id="SM00198">
    <property type="entry name" value="SCP"/>
    <property type="match status" value="1"/>
</dbReference>
<dbReference type="InterPro" id="IPR000742">
    <property type="entry name" value="EGF"/>
</dbReference>
<dbReference type="InterPro" id="IPR001283">
    <property type="entry name" value="CRISP-related"/>
</dbReference>
<dbReference type="InterPro" id="IPR001304">
    <property type="entry name" value="C-type_lectin-like"/>
</dbReference>
<dbReference type="InterPro" id="IPR014044">
    <property type="entry name" value="CAP_dom"/>
</dbReference>